<dbReference type="Proteomes" id="UP001231189">
    <property type="component" value="Unassembled WGS sequence"/>
</dbReference>
<sequence>MEKALGKLDISEEEATPLVLDDREVGGAKQKWSLAGKVLHRTTFHIQTISGALRPAWGNPKGLSFRSAGVNMFVADFDSQRDRDRVKAGSPWHVSHNAVIIEEFVDHMQPSELKFDKLQVWARVMNLPFNLRDDLWTKAIARQIDKNATSVHIDPVGGYLRARVTIDVNKPLRRDMVCPTPGSRDEKGNLPFGPEMRADDKKKATSTESSSKGNVHSQNSGRDTSSSSTAADGGGEVNSPEKRKTLNKRKGGSQQYYRKVVPVLAITNGGGDAAASSVPIVPQQTEEVDDHLKAEEPPKKRPTPPNSESAGPVLQPCQPQ</sequence>
<name>A0AAD8TIA4_LOLMU</name>
<dbReference type="InterPro" id="IPR040256">
    <property type="entry name" value="At4g02000-like"/>
</dbReference>
<feature type="compositionally biased region" description="Low complexity" evidence="1">
    <location>
        <begin position="220"/>
        <end position="231"/>
    </location>
</feature>
<dbReference type="InterPro" id="IPR025558">
    <property type="entry name" value="DUF4283"/>
</dbReference>
<keyword evidence="4" id="KW-1185">Reference proteome</keyword>
<feature type="region of interest" description="Disordered" evidence="1">
    <location>
        <begin position="268"/>
        <end position="320"/>
    </location>
</feature>
<dbReference type="PANTHER" id="PTHR31286">
    <property type="entry name" value="GLYCINE-RICH CELL WALL STRUCTURAL PROTEIN 1.8-LIKE"/>
    <property type="match status" value="1"/>
</dbReference>
<comment type="caution">
    <text evidence="3">The sequence shown here is derived from an EMBL/GenBank/DDBJ whole genome shotgun (WGS) entry which is preliminary data.</text>
</comment>
<evidence type="ECO:0000259" key="2">
    <source>
        <dbReference type="Pfam" id="PF14111"/>
    </source>
</evidence>
<accession>A0AAD8TIA4</accession>
<protein>
    <recommendedName>
        <fullName evidence="2">DUF4283 domain-containing protein</fullName>
    </recommendedName>
</protein>
<feature type="region of interest" description="Disordered" evidence="1">
    <location>
        <begin position="173"/>
        <end position="253"/>
    </location>
</feature>
<organism evidence="3 4">
    <name type="scientific">Lolium multiflorum</name>
    <name type="common">Italian ryegrass</name>
    <name type="synonym">Lolium perenne subsp. multiflorum</name>
    <dbReference type="NCBI Taxonomy" id="4521"/>
    <lineage>
        <taxon>Eukaryota</taxon>
        <taxon>Viridiplantae</taxon>
        <taxon>Streptophyta</taxon>
        <taxon>Embryophyta</taxon>
        <taxon>Tracheophyta</taxon>
        <taxon>Spermatophyta</taxon>
        <taxon>Magnoliopsida</taxon>
        <taxon>Liliopsida</taxon>
        <taxon>Poales</taxon>
        <taxon>Poaceae</taxon>
        <taxon>BOP clade</taxon>
        <taxon>Pooideae</taxon>
        <taxon>Poodae</taxon>
        <taxon>Poeae</taxon>
        <taxon>Poeae Chloroplast Group 2 (Poeae type)</taxon>
        <taxon>Loliodinae</taxon>
        <taxon>Loliinae</taxon>
        <taxon>Lolium</taxon>
    </lineage>
</organism>
<evidence type="ECO:0000313" key="3">
    <source>
        <dbReference type="EMBL" id="KAK1682207.1"/>
    </source>
</evidence>
<evidence type="ECO:0000256" key="1">
    <source>
        <dbReference type="SAM" id="MobiDB-lite"/>
    </source>
</evidence>
<feature type="compositionally biased region" description="Basic and acidic residues" evidence="1">
    <location>
        <begin position="290"/>
        <end position="299"/>
    </location>
</feature>
<feature type="domain" description="DUF4283" evidence="2">
    <location>
        <begin position="29"/>
        <end position="111"/>
    </location>
</feature>
<gene>
    <name evidence="3" type="ORF">QYE76_043055</name>
</gene>
<dbReference type="Pfam" id="PF14111">
    <property type="entry name" value="DUF4283"/>
    <property type="match status" value="1"/>
</dbReference>
<evidence type="ECO:0000313" key="4">
    <source>
        <dbReference type="Proteomes" id="UP001231189"/>
    </source>
</evidence>
<dbReference type="AlphaFoldDB" id="A0AAD8TIA4"/>
<reference evidence="3" key="1">
    <citation type="submission" date="2023-07" db="EMBL/GenBank/DDBJ databases">
        <title>A chromosome-level genome assembly of Lolium multiflorum.</title>
        <authorList>
            <person name="Chen Y."/>
            <person name="Copetti D."/>
            <person name="Kolliker R."/>
            <person name="Studer B."/>
        </authorList>
    </citation>
    <scope>NUCLEOTIDE SEQUENCE</scope>
    <source>
        <strain evidence="3">02402/16</strain>
        <tissue evidence="3">Leaf</tissue>
    </source>
</reference>
<feature type="compositionally biased region" description="Basic and acidic residues" evidence="1">
    <location>
        <begin position="196"/>
        <end position="205"/>
    </location>
</feature>
<proteinExistence type="predicted"/>
<dbReference type="EMBL" id="JAUUTY010000002">
    <property type="protein sequence ID" value="KAK1682207.1"/>
    <property type="molecule type" value="Genomic_DNA"/>
</dbReference>
<dbReference type="PANTHER" id="PTHR31286:SF166">
    <property type="entry name" value="OS01G0177800 PROTEIN"/>
    <property type="match status" value="1"/>
</dbReference>